<keyword evidence="2" id="KW-1185">Reference proteome</keyword>
<accession>A0A4C1VVU8</accession>
<proteinExistence type="predicted"/>
<dbReference type="OrthoDB" id="10017160at2759"/>
<sequence length="81" mass="9314">MGSIKSGETIEPWMVANAVFFSSELECGQRLAARHTLYDRYFKCGRVNLSDEFHDGRPSTAVNYENIDAVRRMIRADRRVT</sequence>
<reference evidence="1 2" key="1">
    <citation type="journal article" date="2019" name="Commun. Biol.">
        <title>The bagworm genome reveals a unique fibroin gene that provides high tensile strength.</title>
        <authorList>
            <person name="Kono N."/>
            <person name="Nakamura H."/>
            <person name="Ohtoshi R."/>
            <person name="Tomita M."/>
            <person name="Numata K."/>
            <person name="Arakawa K."/>
        </authorList>
    </citation>
    <scope>NUCLEOTIDE SEQUENCE [LARGE SCALE GENOMIC DNA]</scope>
</reference>
<evidence type="ECO:0000313" key="2">
    <source>
        <dbReference type="Proteomes" id="UP000299102"/>
    </source>
</evidence>
<organism evidence="1 2">
    <name type="scientific">Eumeta variegata</name>
    <name type="common">Bagworm moth</name>
    <name type="synonym">Eumeta japonica</name>
    <dbReference type="NCBI Taxonomy" id="151549"/>
    <lineage>
        <taxon>Eukaryota</taxon>
        <taxon>Metazoa</taxon>
        <taxon>Ecdysozoa</taxon>
        <taxon>Arthropoda</taxon>
        <taxon>Hexapoda</taxon>
        <taxon>Insecta</taxon>
        <taxon>Pterygota</taxon>
        <taxon>Neoptera</taxon>
        <taxon>Endopterygota</taxon>
        <taxon>Lepidoptera</taxon>
        <taxon>Glossata</taxon>
        <taxon>Ditrysia</taxon>
        <taxon>Tineoidea</taxon>
        <taxon>Psychidae</taxon>
        <taxon>Oiketicinae</taxon>
        <taxon>Eumeta</taxon>
    </lineage>
</organism>
<name>A0A4C1VVU8_EUMVA</name>
<comment type="caution">
    <text evidence="1">The sequence shown here is derived from an EMBL/GenBank/DDBJ whole genome shotgun (WGS) entry which is preliminary data.</text>
</comment>
<protein>
    <submittedName>
        <fullName evidence="1">Uncharacterized protein</fullName>
    </submittedName>
</protein>
<dbReference type="Proteomes" id="UP000299102">
    <property type="component" value="Unassembled WGS sequence"/>
</dbReference>
<evidence type="ECO:0000313" key="1">
    <source>
        <dbReference type="EMBL" id="GBP42522.1"/>
    </source>
</evidence>
<dbReference type="AlphaFoldDB" id="A0A4C1VVU8"/>
<dbReference type="EMBL" id="BGZK01000420">
    <property type="protein sequence ID" value="GBP42522.1"/>
    <property type="molecule type" value="Genomic_DNA"/>
</dbReference>
<gene>
    <name evidence="1" type="ORF">EVAR_81972_1</name>
</gene>